<accession>A0A2Z2K7P6</accession>
<gene>
    <name evidence="2" type="ORF">B9T62_10305</name>
</gene>
<dbReference type="RefSeq" id="WP_087915157.1">
    <property type="nucleotide sequence ID" value="NZ_CP021780.1"/>
</dbReference>
<dbReference type="AlphaFoldDB" id="A0A2Z2K7P6"/>
<evidence type="ECO:0000256" key="1">
    <source>
        <dbReference type="SAM" id="SignalP"/>
    </source>
</evidence>
<proteinExistence type="predicted"/>
<protein>
    <recommendedName>
        <fullName evidence="4">Copper amine oxidase-like N-terminal domain-containing protein</fullName>
    </recommendedName>
</protein>
<name>A0A2Z2K7P6_9BACL</name>
<keyword evidence="3" id="KW-1185">Reference proteome</keyword>
<dbReference type="KEGG" id="pdh:B9T62_10305"/>
<sequence>MNSQPKCTDLNYRTGCYSLLLMVLSALLLLSNAQDAAAKPVDQAAVSTSQKQSSAQKDHKVVKKTAFGIYEGQADSHTVEMSVYGEAIALQFDEELEPLISSLDEGEKIAFTYTEQQAGDDPHVMLRELIFIRRIAAGSDLFKI</sequence>
<dbReference type="OrthoDB" id="2620571at2"/>
<evidence type="ECO:0000313" key="3">
    <source>
        <dbReference type="Proteomes" id="UP000249890"/>
    </source>
</evidence>
<organism evidence="2 3">
    <name type="scientific">Paenibacillus donghaensis</name>
    <dbReference type="NCBI Taxonomy" id="414771"/>
    <lineage>
        <taxon>Bacteria</taxon>
        <taxon>Bacillati</taxon>
        <taxon>Bacillota</taxon>
        <taxon>Bacilli</taxon>
        <taxon>Bacillales</taxon>
        <taxon>Paenibacillaceae</taxon>
        <taxon>Paenibacillus</taxon>
    </lineage>
</organism>
<dbReference type="EMBL" id="CP021780">
    <property type="protein sequence ID" value="ASA21144.1"/>
    <property type="molecule type" value="Genomic_DNA"/>
</dbReference>
<dbReference type="Proteomes" id="UP000249890">
    <property type="component" value="Chromosome"/>
</dbReference>
<reference evidence="2 3" key="1">
    <citation type="submission" date="2017-06" db="EMBL/GenBank/DDBJ databases">
        <title>Complete genome sequence of Paenibacillus donghaensis KCTC 13049T isolated from East Sea sediment, South Korea.</title>
        <authorList>
            <person name="Jung B.K."/>
            <person name="Hong S.-J."/>
            <person name="Shin J.-H."/>
        </authorList>
    </citation>
    <scope>NUCLEOTIDE SEQUENCE [LARGE SCALE GENOMIC DNA]</scope>
    <source>
        <strain evidence="2 3">KCTC 13049</strain>
    </source>
</reference>
<feature type="chain" id="PRO_5039238715" description="Copper amine oxidase-like N-terminal domain-containing protein" evidence="1">
    <location>
        <begin position="37"/>
        <end position="144"/>
    </location>
</feature>
<keyword evidence="1" id="KW-0732">Signal</keyword>
<evidence type="ECO:0008006" key="4">
    <source>
        <dbReference type="Google" id="ProtNLM"/>
    </source>
</evidence>
<feature type="signal peptide" evidence="1">
    <location>
        <begin position="1"/>
        <end position="36"/>
    </location>
</feature>
<evidence type="ECO:0000313" key="2">
    <source>
        <dbReference type="EMBL" id="ASA21144.1"/>
    </source>
</evidence>